<comment type="pathway">
    <text evidence="3">Amino-acid biosynthesis; L-serine biosynthesis; L-serine from 3-phospho-D-glycerate: step 2/3.</text>
</comment>
<comment type="similarity">
    <text evidence="4">Belongs to the class-V pyridoxal-phosphate-dependent aminotransferase family. SerC subfamily.</text>
</comment>
<evidence type="ECO:0000256" key="15">
    <source>
        <dbReference type="ARBA" id="ARBA00049007"/>
    </source>
</evidence>
<keyword evidence="12" id="KW-0718">Serine biosynthesis</keyword>
<keyword evidence="7 17" id="KW-0032">Aminotransferase</keyword>
<dbReference type="GO" id="GO:0008615">
    <property type="term" value="P:pyridoxine biosynthetic process"/>
    <property type="evidence" value="ECO:0007669"/>
    <property type="project" value="UniProtKB-KW"/>
</dbReference>
<name>A0A1G6YGL3_9ACTN</name>
<dbReference type="PANTHER" id="PTHR21152">
    <property type="entry name" value="AMINOTRANSFERASE CLASS V"/>
    <property type="match status" value="1"/>
</dbReference>
<evidence type="ECO:0000256" key="10">
    <source>
        <dbReference type="ARBA" id="ARBA00022898"/>
    </source>
</evidence>
<dbReference type="GO" id="GO:0004760">
    <property type="term" value="F:L-serine-pyruvate transaminase activity"/>
    <property type="evidence" value="ECO:0007669"/>
    <property type="project" value="TreeGrafter"/>
</dbReference>
<dbReference type="SUPFAM" id="SSF53383">
    <property type="entry name" value="PLP-dependent transferases"/>
    <property type="match status" value="1"/>
</dbReference>
<gene>
    <name evidence="17" type="ORF">SAMN04489747_2003</name>
</gene>
<dbReference type="InterPro" id="IPR015422">
    <property type="entry name" value="PyrdxlP-dep_Trfase_small"/>
</dbReference>
<dbReference type="NCBIfam" id="TIGR01366">
    <property type="entry name" value="serC_3"/>
    <property type="match status" value="1"/>
</dbReference>
<comment type="catalytic activity">
    <reaction evidence="15">
        <text>O-phospho-L-serine + 2-oxoglutarate = 3-phosphooxypyruvate + L-glutamate</text>
        <dbReference type="Rhea" id="RHEA:14329"/>
        <dbReference type="ChEBI" id="CHEBI:16810"/>
        <dbReference type="ChEBI" id="CHEBI:18110"/>
        <dbReference type="ChEBI" id="CHEBI:29985"/>
        <dbReference type="ChEBI" id="CHEBI:57524"/>
        <dbReference type="EC" id="2.6.1.52"/>
    </reaction>
</comment>
<dbReference type="Gene3D" id="3.40.640.10">
    <property type="entry name" value="Type I PLP-dependent aspartate aminotransferase-like (Major domain)"/>
    <property type="match status" value="1"/>
</dbReference>
<evidence type="ECO:0000256" key="13">
    <source>
        <dbReference type="ARBA" id="ARBA00031421"/>
    </source>
</evidence>
<dbReference type="GO" id="GO:0008453">
    <property type="term" value="F:alanine-glyoxylate transaminase activity"/>
    <property type="evidence" value="ECO:0007669"/>
    <property type="project" value="TreeGrafter"/>
</dbReference>
<dbReference type="InterPro" id="IPR015421">
    <property type="entry name" value="PyrdxlP-dep_Trfase_major"/>
</dbReference>
<keyword evidence="9 17" id="KW-0808">Transferase</keyword>
<feature type="domain" description="Aminotransferase class V" evidence="16">
    <location>
        <begin position="50"/>
        <end position="341"/>
    </location>
</feature>
<proteinExistence type="inferred from homology"/>
<keyword evidence="18" id="KW-1185">Reference proteome</keyword>
<reference evidence="17 18" key="1">
    <citation type="submission" date="2016-10" db="EMBL/GenBank/DDBJ databases">
        <authorList>
            <person name="de Groot N.N."/>
        </authorList>
    </citation>
    <scope>NUCLEOTIDE SEQUENCE [LARGE SCALE GENOMIC DNA]</scope>
    <source>
        <strain evidence="17 18">MON 2.2</strain>
    </source>
</reference>
<evidence type="ECO:0000313" key="18">
    <source>
        <dbReference type="Proteomes" id="UP000198546"/>
    </source>
</evidence>
<evidence type="ECO:0000313" key="17">
    <source>
        <dbReference type="EMBL" id="SDD89549.1"/>
    </source>
</evidence>
<evidence type="ECO:0000256" key="5">
    <source>
        <dbReference type="ARBA" id="ARBA00013030"/>
    </source>
</evidence>
<dbReference type="PANTHER" id="PTHR21152:SF40">
    <property type="entry name" value="ALANINE--GLYOXYLATE AMINOTRANSFERASE"/>
    <property type="match status" value="1"/>
</dbReference>
<evidence type="ECO:0000256" key="3">
    <source>
        <dbReference type="ARBA" id="ARBA00005099"/>
    </source>
</evidence>
<evidence type="ECO:0000256" key="7">
    <source>
        <dbReference type="ARBA" id="ARBA00022576"/>
    </source>
</evidence>
<evidence type="ECO:0000256" key="14">
    <source>
        <dbReference type="ARBA" id="ARBA00047630"/>
    </source>
</evidence>
<keyword evidence="10" id="KW-0663">Pyridoxal phosphate</keyword>
<dbReference type="STRING" id="675864.SAMN04489747_2003"/>
<dbReference type="UniPathway" id="UPA00135">
    <property type="reaction ID" value="UER00197"/>
</dbReference>
<dbReference type="Pfam" id="PF00266">
    <property type="entry name" value="Aminotran_5"/>
    <property type="match status" value="1"/>
</dbReference>
<sequence length="384" mass="40499">MPHRAASARMLRVSTPAVPAHLLPADGRFGSGPAKVRPEALASLAGPGAAVMGTSHRQAPVRQLVGRVRRGLAELYALPEDHEVVLANGGSTQFWDVATFSLVQRRSAHAAFGEFSAKFARAAARAPHLDEPVVTEVAPGSAAVPGAVPGVDAYAWAHNETSTGACAPVQRVEGADEGALVLVDGTSAAGGMPLDVTQTDAYYFAPQKSLGSDGGLWLAFLSPAAVERAERLTTTRWIPESLDLSVAIANSRADQTLNTPAIATLWLLADQLDWLAGHGGLDFAVGRSRESASIIYSWADAHPLVTPMVAEEFRSPVVATLDLDASVDATQVAAVLRASGVLDTEPYRKLGRNQLRVALFPTIDPEDVRALTRCVDWVLEQLAG</sequence>
<evidence type="ECO:0000256" key="6">
    <source>
        <dbReference type="ARBA" id="ARBA00022490"/>
    </source>
</evidence>
<evidence type="ECO:0000259" key="16">
    <source>
        <dbReference type="Pfam" id="PF00266"/>
    </source>
</evidence>
<dbReference type="GO" id="GO:0006564">
    <property type="term" value="P:L-serine biosynthetic process"/>
    <property type="evidence" value="ECO:0007669"/>
    <property type="project" value="UniProtKB-KW"/>
</dbReference>
<evidence type="ECO:0000256" key="1">
    <source>
        <dbReference type="ARBA" id="ARBA00001933"/>
    </source>
</evidence>
<dbReference type="InterPro" id="IPR006272">
    <property type="entry name" value="Pser_aminoTfrase_mycobac"/>
</dbReference>
<dbReference type="Gene3D" id="3.90.1150.10">
    <property type="entry name" value="Aspartate Aminotransferase, domain 1"/>
    <property type="match status" value="1"/>
</dbReference>
<evidence type="ECO:0000256" key="2">
    <source>
        <dbReference type="ARBA" id="ARBA00003483"/>
    </source>
</evidence>
<comment type="function">
    <text evidence="2">Catalyzes the reversible conversion of 3-phosphohydroxypyruvate to phosphoserine and of 3-hydroxy-2-oxo-4-phosphonooxybutanoate to phosphohydroxythreonine.</text>
</comment>
<protein>
    <recommendedName>
        <fullName evidence="5">phosphoserine transaminase</fullName>
        <ecNumber evidence="5">2.6.1.52</ecNumber>
    </recommendedName>
    <alternativeName>
        <fullName evidence="13">Phosphohydroxythreonine aminotransferase</fullName>
    </alternativeName>
</protein>
<comment type="cofactor">
    <cofactor evidence="1">
        <name>pyridoxal 5'-phosphate</name>
        <dbReference type="ChEBI" id="CHEBI:597326"/>
    </cofactor>
</comment>
<evidence type="ECO:0000256" key="4">
    <source>
        <dbReference type="ARBA" id="ARBA00006904"/>
    </source>
</evidence>
<dbReference type="GO" id="GO:0004648">
    <property type="term" value="F:O-phospho-L-serine:2-oxoglutarate aminotransferase activity"/>
    <property type="evidence" value="ECO:0007669"/>
    <property type="project" value="UniProtKB-EC"/>
</dbReference>
<evidence type="ECO:0000256" key="8">
    <source>
        <dbReference type="ARBA" id="ARBA00022605"/>
    </source>
</evidence>
<dbReference type="GO" id="GO:0019265">
    <property type="term" value="P:glycine biosynthetic process, by transamination of glyoxylate"/>
    <property type="evidence" value="ECO:0007669"/>
    <property type="project" value="TreeGrafter"/>
</dbReference>
<keyword evidence="8" id="KW-0028">Amino-acid biosynthesis</keyword>
<accession>A0A1G6YGL3</accession>
<evidence type="ECO:0000256" key="11">
    <source>
        <dbReference type="ARBA" id="ARBA00023096"/>
    </source>
</evidence>
<dbReference type="EMBL" id="LT629688">
    <property type="protein sequence ID" value="SDD89549.1"/>
    <property type="molecule type" value="Genomic_DNA"/>
</dbReference>
<dbReference type="Proteomes" id="UP000198546">
    <property type="component" value="Chromosome i"/>
</dbReference>
<dbReference type="InterPro" id="IPR015424">
    <property type="entry name" value="PyrdxlP-dep_Trfase"/>
</dbReference>
<dbReference type="AlphaFoldDB" id="A0A1G6YGL3"/>
<dbReference type="PIRSF" id="PIRSF000525">
    <property type="entry name" value="SerC"/>
    <property type="match status" value="1"/>
</dbReference>
<dbReference type="InterPro" id="IPR022278">
    <property type="entry name" value="Pser_aminoTfrase"/>
</dbReference>
<evidence type="ECO:0000256" key="9">
    <source>
        <dbReference type="ARBA" id="ARBA00022679"/>
    </source>
</evidence>
<comment type="catalytic activity">
    <reaction evidence="14">
        <text>4-(phosphooxy)-L-threonine + 2-oxoglutarate = (R)-3-hydroxy-2-oxo-4-phosphooxybutanoate + L-glutamate</text>
        <dbReference type="Rhea" id="RHEA:16573"/>
        <dbReference type="ChEBI" id="CHEBI:16810"/>
        <dbReference type="ChEBI" id="CHEBI:29985"/>
        <dbReference type="ChEBI" id="CHEBI:58452"/>
        <dbReference type="ChEBI" id="CHEBI:58538"/>
        <dbReference type="EC" id="2.6.1.52"/>
    </reaction>
</comment>
<keyword evidence="11" id="KW-0664">Pyridoxine biosynthesis</keyword>
<dbReference type="InterPro" id="IPR000192">
    <property type="entry name" value="Aminotrans_V_dom"/>
</dbReference>
<keyword evidence="6" id="KW-0963">Cytoplasm</keyword>
<dbReference type="EC" id="2.6.1.52" evidence="5"/>
<evidence type="ECO:0000256" key="12">
    <source>
        <dbReference type="ARBA" id="ARBA00023299"/>
    </source>
</evidence>
<organism evidence="17 18">
    <name type="scientific">Auraticoccus monumenti</name>
    <dbReference type="NCBI Taxonomy" id="675864"/>
    <lineage>
        <taxon>Bacteria</taxon>
        <taxon>Bacillati</taxon>
        <taxon>Actinomycetota</taxon>
        <taxon>Actinomycetes</taxon>
        <taxon>Propionibacteriales</taxon>
        <taxon>Propionibacteriaceae</taxon>
        <taxon>Auraticoccus</taxon>
    </lineage>
</organism>